<proteinExistence type="predicted"/>
<dbReference type="Proteomes" id="UP001497482">
    <property type="component" value="Chromosome 16"/>
</dbReference>
<dbReference type="GO" id="GO:0005882">
    <property type="term" value="C:intermediate filament"/>
    <property type="evidence" value="ECO:0007669"/>
    <property type="project" value="InterPro"/>
</dbReference>
<accession>A0AAV2KA40</accession>
<dbReference type="InterPro" id="IPR027702">
    <property type="entry name" value="Syncoilin"/>
</dbReference>
<protein>
    <submittedName>
        <fullName evidence="3">Uncharacterized protein</fullName>
    </submittedName>
</protein>
<organism evidence="3 4">
    <name type="scientific">Knipowitschia caucasica</name>
    <name type="common">Caucasian dwarf goby</name>
    <name type="synonym">Pomatoschistus caucasicus</name>
    <dbReference type="NCBI Taxonomy" id="637954"/>
    <lineage>
        <taxon>Eukaryota</taxon>
        <taxon>Metazoa</taxon>
        <taxon>Chordata</taxon>
        <taxon>Craniata</taxon>
        <taxon>Vertebrata</taxon>
        <taxon>Euteleostomi</taxon>
        <taxon>Actinopterygii</taxon>
        <taxon>Neopterygii</taxon>
        <taxon>Teleostei</taxon>
        <taxon>Neoteleostei</taxon>
        <taxon>Acanthomorphata</taxon>
        <taxon>Gobiaria</taxon>
        <taxon>Gobiiformes</taxon>
        <taxon>Gobioidei</taxon>
        <taxon>Gobiidae</taxon>
        <taxon>Gobiinae</taxon>
        <taxon>Knipowitschia</taxon>
    </lineage>
</organism>
<reference evidence="3 4" key="1">
    <citation type="submission" date="2024-04" db="EMBL/GenBank/DDBJ databases">
        <authorList>
            <person name="Waldvogel A.-M."/>
            <person name="Schoenle A."/>
        </authorList>
    </citation>
    <scope>NUCLEOTIDE SEQUENCE [LARGE SCALE GENOMIC DNA]</scope>
</reference>
<dbReference type="AlphaFoldDB" id="A0AAV2KA40"/>
<evidence type="ECO:0000313" key="4">
    <source>
        <dbReference type="Proteomes" id="UP001497482"/>
    </source>
</evidence>
<evidence type="ECO:0000256" key="2">
    <source>
        <dbReference type="SAM" id="MobiDB-lite"/>
    </source>
</evidence>
<sequence length="306" mass="36305">MPLTSAGNKLSESMAEYEGQLVNMLTALENTEEDMSVDYKPAPQDWSSNEEQKRAEEERKLWQVNVERQGLHNDLWWLKRKLFVVAKACAQNQATLKAQQQHVEILTREKEKLSTAEVQMRDESIKLQEEHKQQLLNLQEQFNQVTTRHLSDPQEELKQCRRDLCGDVQQYLQDSLKKMEERYEPILTALVKRRDTAMDALTKVKEQTQELRVQLIPLREEIQKLTLQKVCSEEKLRIMSFRRREEMGQYQETVNFLDESYRELKMELRNHEAKNNNMKELKERLDKQLTAYRSAIEDQTNCNKST</sequence>
<dbReference type="PANTHER" id="PTHR47147:SF1">
    <property type="entry name" value="SYNCOILIN"/>
    <property type="match status" value="1"/>
</dbReference>
<gene>
    <name evidence="3" type="ORF">KC01_LOCUS14798</name>
</gene>
<keyword evidence="4" id="KW-1185">Reference proteome</keyword>
<evidence type="ECO:0000313" key="3">
    <source>
        <dbReference type="EMBL" id="CAL1584457.1"/>
    </source>
</evidence>
<feature type="region of interest" description="Disordered" evidence="2">
    <location>
        <begin position="33"/>
        <end position="52"/>
    </location>
</feature>
<dbReference type="PANTHER" id="PTHR47147">
    <property type="entry name" value="SYNCOILIN"/>
    <property type="match status" value="1"/>
</dbReference>
<feature type="coiled-coil region" evidence="1">
    <location>
        <begin position="247"/>
        <end position="298"/>
    </location>
</feature>
<keyword evidence="1" id="KW-0175">Coiled coil</keyword>
<feature type="coiled-coil region" evidence="1">
    <location>
        <begin position="96"/>
        <end position="148"/>
    </location>
</feature>
<evidence type="ECO:0000256" key="1">
    <source>
        <dbReference type="SAM" id="Coils"/>
    </source>
</evidence>
<dbReference type="EMBL" id="OZ035838">
    <property type="protein sequence ID" value="CAL1584457.1"/>
    <property type="molecule type" value="Genomic_DNA"/>
</dbReference>
<name>A0AAV2KA40_KNICA</name>